<evidence type="ECO:0000313" key="3">
    <source>
        <dbReference type="Proteomes" id="UP000247702"/>
    </source>
</evidence>
<reference evidence="1 3" key="1">
    <citation type="submission" date="2017-11" db="EMBL/GenBank/DDBJ databases">
        <title>The genome of Rhizophagus clarus HR1 reveals common genetic basis of auxotrophy among arbuscular mycorrhizal fungi.</title>
        <authorList>
            <person name="Kobayashi Y."/>
        </authorList>
    </citation>
    <scope>NUCLEOTIDE SEQUENCE [LARGE SCALE GENOMIC DNA]</scope>
    <source>
        <strain evidence="1 3">HR1</strain>
    </source>
</reference>
<organism evidence="1 3">
    <name type="scientific">Rhizophagus clarus</name>
    <dbReference type="NCBI Taxonomy" id="94130"/>
    <lineage>
        <taxon>Eukaryota</taxon>
        <taxon>Fungi</taxon>
        <taxon>Fungi incertae sedis</taxon>
        <taxon>Mucoromycota</taxon>
        <taxon>Glomeromycotina</taxon>
        <taxon>Glomeromycetes</taxon>
        <taxon>Glomerales</taxon>
        <taxon>Glomeraceae</taxon>
        <taxon>Rhizophagus</taxon>
    </lineage>
</organism>
<dbReference type="EMBL" id="BLAL01000046">
    <property type="protein sequence ID" value="GES79905.1"/>
    <property type="molecule type" value="Genomic_DNA"/>
</dbReference>
<dbReference type="EMBL" id="BEXD01003860">
    <property type="protein sequence ID" value="GBC02959.1"/>
    <property type="molecule type" value="Genomic_DNA"/>
</dbReference>
<accession>A0A2Z6SDL6</accession>
<gene>
    <name evidence="2" type="ORF">RCL2_000720100</name>
    <name evidence="1" type="ORF">RclHR1_04900002</name>
</gene>
<sequence>MCVECRKIVTLDDFLTKIDYENLKQLNGQQILAYQTSQPLHRFKLLNGKDLLNIYLESEAIRLKVHDKFLVKLALYHIWITNLNLRDKLLDLADDVNKINLNKKRVCDENLNRIIRIDVPQMVNSIFEEHIFNGVKDFSNNDDKNVGFGCL</sequence>
<proteinExistence type="predicted"/>
<protein>
    <submittedName>
        <fullName evidence="1">Uncharacterized protein</fullName>
    </submittedName>
</protein>
<evidence type="ECO:0000313" key="2">
    <source>
        <dbReference type="EMBL" id="GES79905.1"/>
    </source>
</evidence>
<comment type="caution">
    <text evidence="1">The sequence shown here is derived from an EMBL/GenBank/DDBJ whole genome shotgun (WGS) entry which is preliminary data.</text>
</comment>
<name>A0A2Z6SDL6_9GLOM</name>
<reference evidence="2" key="2">
    <citation type="submission" date="2019-10" db="EMBL/GenBank/DDBJ databases">
        <title>Conservation and host-specific expression of non-tandemly repeated heterogenous ribosome RNA gene in arbuscular mycorrhizal fungi.</title>
        <authorList>
            <person name="Maeda T."/>
            <person name="Kobayashi Y."/>
            <person name="Nakagawa T."/>
            <person name="Ezawa T."/>
            <person name="Yamaguchi K."/>
            <person name="Bino T."/>
            <person name="Nishimoto Y."/>
            <person name="Shigenobu S."/>
            <person name="Kawaguchi M."/>
        </authorList>
    </citation>
    <scope>NUCLEOTIDE SEQUENCE</scope>
    <source>
        <strain evidence="2">HR1</strain>
    </source>
</reference>
<evidence type="ECO:0000313" key="1">
    <source>
        <dbReference type="EMBL" id="GBC02959.1"/>
    </source>
</evidence>
<dbReference type="Proteomes" id="UP000615446">
    <property type="component" value="Unassembled WGS sequence"/>
</dbReference>
<keyword evidence="3" id="KW-1185">Reference proteome</keyword>
<dbReference type="OrthoDB" id="2359959at2759"/>
<dbReference type="Proteomes" id="UP000247702">
    <property type="component" value="Unassembled WGS sequence"/>
</dbReference>
<dbReference type="AlphaFoldDB" id="A0A2Z6SDL6"/>